<name>A0A073IQT8_9BACT</name>
<proteinExistence type="predicted"/>
<dbReference type="GO" id="GO:0008745">
    <property type="term" value="F:N-acetylmuramoyl-L-alanine amidase activity"/>
    <property type="evidence" value="ECO:0007669"/>
    <property type="project" value="InterPro"/>
</dbReference>
<sequence>MAALLIAAAALLLIPHCRACAEDTIELWNGAVKKGDIPTRTTSSYREVAIDEVLMSLGLLPKRDLTSISSTMSGRKIEFWNASNVVRSAGKIVSLPIPVSSGDGHWWGEAGGVKDAVEYFFASTGKEANFRWGAAPAREPAAQPTQNQSAPGDSRSGRAPLVEIPKAEPSSPETERAQREAAERRSAKSDGSEPAPQELVPRSAEAPKAEEQPSVEPPAPPEEKPAPPQPAAPAAASPFTGNRRPIVVVDAGHGGHDPGAVANNVREKDINLKAALQLKGILASYGVDARLTRAKDVFLKLAERTAFANKNDADVFVSLHCNAMPKGRGGVAGLEYYIMALPSDRDAMNLAIAENREVSAGVDSAAAAKNADKKTQLLLKILGDMQQNDKINESTALSEMLHRSSKAAGLPMRKVAQAPFFVLRGAGMPAVLVEMGYLTNAPEAARLSSASYRDKLCRAIAQGVVQYIREHPTQR</sequence>
<dbReference type="OrthoDB" id="9806267at2"/>
<organism evidence="5 6">
    <name type="scientific">Synergistes jonesii</name>
    <dbReference type="NCBI Taxonomy" id="2754"/>
    <lineage>
        <taxon>Bacteria</taxon>
        <taxon>Thermotogati</taxon>
        <taxon>Synergistota</taxon>
        <taxon>Synergistia</taxon>
        <taxon>Synergistales</taxon>
        <taxon>Synergistaceae</taxon>
        <taxon>Synergistes</taxon>
    </lineage>
</organism>
<evidence type="ECO:0000256" key="1">
    <source>
        <dbReference type="ARBA" id="ARBA00022801"/>
    </source>
</evidence>
<dbReference type="GO" id="GO:0030288">
    <property type="term" value="C:outer membrane-bounded periplasmic space"/>
    <property type="evidence" value="ECO:0007669"/>
    <property type="project" value="TreeGrafter"/>
</dbReference>
<dbReference type="eggNOG" id="COG0860">
    <property type="taxonomic scope" value="Bacteria"/>
</dbReference>
<protein>
    <recommendedName>
        <fullName evidence="4">MurNAc-LAA domain-containing protein</fullName>
    </recommendedName>
</protein>
<dbReference type="RefSeq" id="WP_051682671.1">
    <property type="nucleotide sequence ID" value="NZ_JMKI01000021.1"/>
</dbReference>
<feature type="region of interest" description="Disordered" evidence="2">
    <location>
        <begin position="135"/>
        <end position="241"/>
    </location>
</feature>
<dbReference type="Gene3D" id="3.40.630.40">
    <property type="entry name" value="Zn-dependent exopeptidases"/>
    <property type="match status" value="1"/>
</dbReference>
<reference evidence="5 6" key="1">
    <citation type="submission" date="2014-04" db="EMBL/GenBank/DDBJ databases">
        <title>Draft Genome Sequence of Synergistes jonesii.</title>
        <authorList>
            <person name="Coil D.A."/>
            <person name="Eisen J.A."/>
            <person name="Holland-Moritz H.E."/>
        </authorList>
    </citation>
    <scope>NUCLEOTIDE SEQUENCE [LARGE SCALE GENOMIC DNA]</scope>
    <source>
        <strain evidence="5 6">78-1</strain>
    </source>
</reference>
<comment type="caution">
    <text evidence="5">The sequence shown here is derived from an EMBL/GenBank/DDBJ whole genome shotgun (WGS) entry which is preliminary data.</text>
</comment>
<keyword evidence="6" id="KW-1185">Reference proteome</keyword>
<feature type="domain" description="MurNAc-LAA" evidence="4">
    <location>
        <begin position="305"/>
        <end position="465"/>
    </location>
</feature>
<feature type="chain" id="PRO_5001689859" description="MurNAc-LAA domain-containing protein" evidence="3">
    <location>
        <begin position="22"/>
        <end position="475"/>
    </location>
</feature>
<evidence type="ECO:0000313" key="5">
    <source>
        <dbReference type="EMBL" id="KEJ92708.1"/>
    </source>
</evidence>
<dbReference type="InterPro" id="IPR050695">
    <property type="entry name" value="N-acetylmuramoyl_amidase_3"/>
</dbReference>
<dbReference type="SUPFAM" id="SSF53187">
    <property type="entry name" value="Zn-dependent exopeptidases"/>
    <property type="match status" value="1"/>
</dbReference>
<evidence type="ECO:0000259" key="4">
    <source>
        <dbReference type="SMART" id="SM00646"/>
    </source>
</evidence>
<evidence type="ECO:0000313" key="6">
    <source>
        <dbReference type="Proteomes" id="UP000027665"/>
    </source>
</evidence>
<dbReference type="AlphaFoldDB" id="A0A073IQT8"/>
<keyword evidence="1" id="KW-0378">Hydrolase</keyword>
<feature type="signal peptide" evidence="3">
    <location>
        <begin position="1"/>
        <end position="21"/>
    </location>
</feature>
<dbReference type="FunFam" id="3.40.630.40:FF:000005">
    <property type="entry name" value="N-acetylmuramoyl-L-alanine amidase (AmiA)"/>
    <property type="match status" value="1"/>
</dbReference>
<dbReference type="InterPro" id="IPR002508">
    <property type="entry name" value="MurNAc-LAA_cat"/>
</dbReference>
<accession>A0A073IQT8</accession>
<evidence type="ECO:0000256" key="2">
    <source>
        <dbReference type="SAM" id="MobiDB-lite"/>
    </source>
</evidence>
<dbReference type="Pfam" id="PF01520">
    <property type="entry name" value="Amidase_3"/>
    <property type="match status" value="1"/>
</dbReference>
<feature type="compositionally biased region" description="Basic and acidic residues" evidence="2">
    <location>
        <begin position="173"/>
        <end position="191"/>
    </location>
</feature>
<feature type="compositionally biased region" description="Pro residues" evidence="2">
    <location>
        <begin position="215"/>
        <end position="231"/>
    </location>
</feature>
<dbReference type="SMART" id="SM00646">
    <property type="entry name" value="Ami_3"/>
    <property type="match status" value="1"/>
</dbReference>
<dbReference type="STRING" id="2754.EH55_02815"/>
<evidence type="ECO:0000256" key="3">
    <source>
        <dbReference type="SAM" id="SignalP"/>
    </source>
</evidence>
<keyword evidence="3" id="KW-0732">Signal</keyword>
<dbReference type="GO" id="GO:0009253">
    <property type="term" value="P:peptidoglycan catabolic process"/>
    <property type="evidence" value="ECO:0007669"/>
    <property type="project" value="InterPro"/>
</dbReference>
<dbReference type="PANTHER" id="PTHR30404">
    <property type="entry name" value="N-ACETYLMURAMOYL-L-ALANINE AMIDASE"/>
    <property type="match status" value="1"/>
</dbReference>
<gene>
    <name evidence="5" type="ORF">EH55_02815</name>
</gene>
<dbReference type="CDD" id="cd02696">
    <property type="entry name" value="MurNAc-LAA"/>
    <property type="match status" value="1"/>
</dbReference>
<dbReference type="PANTHER" id="PTHR30404:SF0">
    <property type="entry name" value="N-ACETYLMURAMOYL-L-ALANINE AMIDASE AMIC"/>
    <property type="match status" value="1"/>
</dbReference>
<dbReference type="EMBL" id="JMKI01000021">
    <property type="protein sequence ID" value="KEJ92708.1"/>
    <property type="molecule type" value="Genomic_DNA"/>
</dbReference>
<dbReference type="GeneID" id="90984788"/>
<dbReference type="Proteomes" id="UP000027665">
    <property type="component" value="Unassembled WGS sequence"/>
</dbReference>